<organism evidence="2 3">
    <name type="scientific">Candidatus Lloydbacteria bacterium RIFCSPHIGHO2_02_FULL_50_13</name>
    <dbReference type="NCBI Taxonomy" id="1798661"/>
    <lineage>
        <taxon>Bacteria</taxon>
        <taxon>Candidatus Lloydiibacteriota</taxon>
    </lineage>
</organism>
<evidence type="ECO:0000256" key="1">
    <source>
        <dbReference type="SAM" id="Phobius"/>
    </source>
</evidence>
<feature type="transmembrane region" description="Helical" evidence="1">
    <location>
        <begin position="62"/>
        <end position="80"/>
    </location>
</feature>
<keyword evidence="1" id="KW-0812">Transmembrane</keyword>
<evidence type="ECO:0000313" key="3">
    <source>
        <dbReference type="Proteomes" id="UP000177996"/>
    </source>
</evidence>
<gene>
    <name evidence="2" type="ORF">A3D65_02720</name>
</gene>
<feature type="transmembrane region" description="Helical" evidence="1">
    <location>
        <begin position="123"/>
        <end position="143"/>
    </location>
</feature>
<comment type="caution">
    <text evidence="2">The sequence shown here is derived from an EMBL/GenBank/DDBJ whole genome shotgun (WGS) entry which is preliminary data.</text>
</comment>
<proteinExistence type="predicted"/>
<keyword evidence="1" id="KW-1133">Transmembrane helix</keyword>
<reference evidence="2 3" key="1">
    <citation type="journal article" date="2016" name="Nat. Commun.">
        <title>Thousands of microbial genomes shed light on interconnected biogeochemical processes in an aquifer system.</title>
        <authorList>
            <person name="Anantharaman K."/>
            <person name="Brown C.T."/>
            <person name="Hug L.A."/>
            <person name="Sharon I."/>
            <person name="Castelle C.J."/>
            <person name="Probst A.J."/>
            <person name="Thomas B.C."/>
            <person name="Singh A."/>
            <person name="Wilkins M.J."/>
            <person name="Karaoz U."/>
            <person name="Brodie E.L."/>
            <person name="Williams K.H."/>
            <person name="Hubbard S.S."/>
            <person name="Banfield J.F."/>
        </authorList>
    </citation>
    <scope>NUCLEOTIDE SEQUENCE [LARGE SCALE GENOMIC DNA]</scope>
</reference>
<sequence>MVEKSTPTPLPAGWFIEKNLPRLKHFTHIAYMFSRLPVFWMTVLNFWYYVLVAAYFHDHEGIPLAYIWVNAILFLDNGLLKMAQRFIELNGLSNTKLERMIYDPTEPWWHRVMFRLVIWRRGMIKRVVILAEFGTVILLALVFNAQTLKAGLHAWSNEFPYLLQPISWSDWTLPENIYLWLAIVVAAGILALVNNTLFIVKSPQVRKLLVASFNEFPHVHHPLAFVFQRVIELLQAKEGAKDSARPCTKNDTAMKLAELIVLTHVNGELNDEERRILAGELATMICGGAELEKLQEFLTRRIAEFKKSSS</sequence>
<keyword evidence="1" id="KW-0472">Membrane</keyword>
<dbReference type="AlphaFoldDB" id="A0A1G2D453"/>
<dbReference type="Proteomes" id="UP000177996">
    <property type="component" value="Unassembled WGS sequence"/>
</dbReference>
<feature type="transmembrane region" description="Helical" evidence="1">
    <location>
        <begin position="38"/>
        <end position="56"/>
    </location>
</feature>
<name>A0A1G2D453_9BACT</name>
<dbReference type="EMBL" id="MHLL01000039">
    <property type="protein sequence ID" value="OGZ08242.1"/>
    <property type="molecule type" value="Genomic_DNA"/>
</dbReference>
<accession>A0A1G2D453</accession>
<evidence type="ECO:0000313" key="2">
    <source>
        <dbReference type="EMBL" id="OGZ08242.1"/>
    </source>
</evidence>
<protein>
    <submittedName>
        <fullName evidence="2">Uncharacterized protein</fullName>
    </submittedName>
</protein>
<feature type="transmembrane region" description="Helical" evidence="1">
    <location>
        <begin position="177"/>
        <end position="200"/>
    </location>
</feature>